<dbReference type="EMBL" id="MRCU01000010">
    <property type="protein sequence ID" value="RKK10737.1"/>
    <property type="molecule type" value="Genomic_DNA"/>
</dbReference>
<organism evidence="9 10">
    <name type="scientific">Fusarium oxysporum f. sp. cepae</name>
    <dbReference type="NCBI Taxonomy" id="396571"/>
    <lineage>
        <taxon>Eukaryota</taxon>
        <taxon>Fungi</taxon>
        <taxon>Dikarya</taxon>
        <taxon>Ascomycota</taxon>
        <taxon>Pezizomycotina</taxon>
        <taxon>Sordariomycetes</taxon>
        <taxon>Hypocreomycetidae</taxon>
        <taxon>Hypocreales</taxon>
        <taxon>Nectriaceae</taxon>
        <taxon>Fusarium</taxon>
        <taxon>Fusarium oxysporum species complex</taxon>
    </lineage>
</organism>
<keyword evidence="3" id="KW-0863">Zinc-finger</keyword>
<evidence type="ECO:0000313" key="10">
    <source>
        <dbReference type="Proteomes" id="UP000270866"/>
    </source>
</evidence>
<keyword evidence="5" id="KW-0539">Nucleus</keyword>
<dbReference type="InterPro" id="IPR008906">
    <property type="entry name" value="HATC_C_dom"/>
</dbReference>
<evidence type="ECO:0000256" key="2">
    <source>
        <dbReference type="ARBA" id="ARBA00022723"/>
    </source>
</evidence>
<dbReference type="PANTHER" id="PTHR46481">
    <property type="entry name" value="ZINC FINGER BED DOMAIN-CONTAINING PROTEIN 4"/>
    <property type="match status" value="1"/>
</dbReference>
<dbReference type="InterPro" id="IPR012337">
    <property type="entry name" value="RNaseH-like_sf"/>
</dbReference>
<dbReference type="InterPro" id="IPR052035">
    <property type="entry name" value="ZnF_BED_domain_contain"/>
</dbReference>
<gene>
    <name evidence="8" type="ORF">BFJ65_g14732</name>
    <name evidence="9" type="ORF">BFJ65_g15103</name>
</gene>
<evidence type="ECO:0000259" key="7">
    <source>
        <dbReference type="Pfam" id="PF05699"/>
    </source>
</evidence>
<accession>A0A3L6N192</accession>
<name>A0A3L6N192_FUSOX</name>
<dbReference type="GO" id="GO:0046983">
    <property type="term" value="F:protein dimerization activity"/>
    <property type="evidence" value="ECO:0007669"/>
    <property type="project" value="InterPro"/>
</dbReference>
<dbReference type="SUPFAM" id="SSF53098">
    <property type="entry name" value="Ribonuclease H-like"/>
    <property type="match status" value="2"/>
</dbReference>
<evidence type="ECO:0000256" key="4">
    <source>
        <dbReference type="ARBA" id="ARBA00022833"/>
    </source>
</evidence>
<dbReference type="EMBL" id="MRCU01000010">
    <property type="protein sequence ID" value="RKK11111.1"/>
    <property type="molecule type" value="Genomic_DNA"/>
</dbReference>
<dbReference type="Proteomes" id="UP000270866">
    <property type="component" value="Unassembled WGS sequence"/>
</dbReference>
<evidence type="ECO:0000313" key="9">
    <source>
        <dbReference type="EMBL" id="RKK11111.1"/>
    </source>
</evidence>
<evidence type="ECO:0000256" key="3">
    <source>
        <dbReference type="ARBA" id="ARBA00022771"/>
    </source>
</evidence>
<sequence>MASSSPVSSTSAQLTAIERLGWDFYSFFRVEYPEKNKSQIGRVRKSYGRREYVCLHCSTRWSNGYTSNAITHAQNRHRQLIQASETSQNSQQSTQPSIDSYITFQPSDSALRNVFNAQRYTEAIVGLLTRRRVPFSSVTWDEMKSLALACNPAIEDCLITSRDQAMKIINANHGLYASQLRDLIQGSQSMIHISTDLWTSPHRHAMLAVCAQWVDYNYALRKALLGLSECPFSHSGEAQAALIVEVLRNFDILRVGYHTGDNATSNNTCLEALSEKLKAELQRRRIRCIGHIINLSLQSFLLARSKEALTAALNATISDESVDMVDHFAATLAETISPQEEPVLQGKRPKSTAKASQKTGIDEDYTGWQGIPALQKLHNLAVWLRSSSLHSDSWRDAVGLSLGIDNATRWSSWYKVIDNAIRKKVQINQFLLEHDRELEDTVLSGSDWDLLAKTHAFLEPFASATLYAEGKCSSVSQSLFLMDALLFHYESAKVQHSQPGSMDTRMLHAIEMGWFVLDKYYTMTEDVPVYAAALLLDPSKRIAYIQQNWPRDWHEAAIAGARDIWMTEYQGLAISKEPERRPAPLPSKKDGQLSFLFRSIEVKQKAISTDSDNLDSFINALPLEIDCTPLEWWSRLEQRAQYPRLSRMAIDILSIPSESAEPERAFSGARRTASWDRLRITCKNLEKVECIGNWLREAALTSIQVSSQVFQSLETLLGISSQRKSLKQQLDAASIKAEPGRTTLADLPTVQIGCKRYIPEEYIANKNRKGRRSWIQAYGFFLTEVSPDLRTLQTYWACSKCDERGKSSLFVATNTTSPIEHLRRSHMTTEADGNAYEDSSRADSQPPSKRRCLELPTARSNVNKAKELTVGWIVTANLPFTAPSNPYLRRMLDLHDASLAKEVPWSRQSVRDTMRKLFEVKKGAISCQLEKAVTKISFSFDMWTSPNRYAFLGLHAHYLDASYQVQSRLLALRRVWGAHSGDNQATTIYDILGEYGIRDRIGAGVCDNVSSNDTCLASLYRQLSPAMAEEDIRNNRTRCFGHIVNLAARAFLWGEDPDSFEREAFTEAAFQVEERELRLWRKRGAVGKLHNIVRFVRASPQRRELMKSLACSQRDEDDYHLFEEDRAAIDLELMQNNETRWNSTFMIIQRAIRKREQINHFITYLDTKAAEPRQRVPVQDHLSQQDWLLLAEIQSLLKPLYEITMRCQGWAKEGRYGALWEVMIGMEYLLNFFEEQKLIFSPPDGTADELQIARASATTRCSPPRADQGRGREKHLPQHTRDEYTGAFSQAESLDDDHRRCIQISINNCWSKLDEYYSLLGQSPLYPAAVILHPRWNVSWLEANWTSHEQLVWLRDAKNSVREFFEQQYPRKEQSEAARTMIGKAMRQDEPSQFDQWMQSYDRYMMEEEDELGVYMRQGPVRRENLNPILWWKEHQEEYPRLSKFALDILAIPAMSVDPERTFSVTKLTISSQRHSLSPEIIEEIQCLRNWLGHQAITVGEVVSFGGDLMGWDGGEA</sequence>
<dbReference type="GO" id="GO:0005634">
    <property type="term" value="C:nucleus"/>
    <property type="evidence" value="ECO:0007669"/>
    <property type="project" value="UniProtKB-SubCell"/>
</dbReference>
<evidence type="ECO:0000256" key="1">
    <source>
        <dbReference type="ARBA" id="ARBA00004123"/>
    </source>
</evidence>
<feature type="domain" description="HAT C-terminal dimerisation" evidence="7">
    <location>
        <begin position="1411"/>
        <end position="1492"/>
    </location>
</feature>
<keyword evidence="4" id="KW-0862">Zinc</keyword>
<protein>
    <recommendedName>
        <fullName evidence="7">HAT C-terminal dimerisation domain-containing protein</fullName>
    </recommendedName>
</protein>
<feature type="region of interest" description="Disordered" evidence="6">
    <location>
        <begin position="823"/>
        <end position="850"/>
    </location>
</feature>
<feature type="region of interest" description="Disordered" evidence="6">
    <location>
        <begin position="339"/>
        <end position="359"/>
    </location>
</feature>
<dbReference type="GO" id="GO:0008270">
    <property type="term" value="F:zinc ion binding"/>
    <property type="evidence" value="ECO:0007669"/>
    <property type="project" value="UniProtKB-KW"/>
</dbReference>
<dbReference type="Pfam" id="PF05699">
    <property type="entry name" value="Dimer_Tnp_hAT"/>
    <property type="match status" value="2"/>
</dbReference>
<evidence type="ECO:0000313" key="8">
    <source>
        <dbReference type="EMBL" id="RKK10737.1"/>
    </source>
</evidence>
<proteinExistence type="predicted"/>
<evidence type="ECO:0000256" key="5">
    <source>
        <dbReference type="ARBA" id="ARBA00023242"/>
    </source>
</evidence>
<reference evidence="9 10" key="1">
    <citation type="journal article" date="2018" name="Sci. Rep.">
        <title>Characterisation of pathogen-specific regions and novel effector candidates in Fusarium oxysporum f. sp. cepae.</title>
        <authorList>
            <person name="Armitage A.D."/>
            <person name="Taylor A."/>
            <person name="Sobczyk M.K."/>
            <person name="Baxter L."/>
            <person name="Greenfield B.P."/>
            <person name="Bates H.J."/>
            <person name="Wilson F."/>
            <person name="Jackson A.C."/>
            <person name="Ott S."/>
            <person name="Harrison R.J."/>
            <person name="Clarkson J.P."/>
        </authorList>
    </citation>
    <scope>NUCLEOTIDE SEQUENCE [LARGE SCALE GENOMIC DNA]</scope>
    <source>
        <strain evidence="9 10">FoC_Fus2</strain>
    </source>
</reference>
<comment type="caution">
    <text evidence="9">The sequence shown here is derived from an EMBL/GenBank/DDBJ whole genome shotgun (WGS) entry which is preliminary data.</text>
</comment>
<dbReference type="PANTHER" id="PTHR46481:SF10">
    <property type="entry name" value="ZINC FINGER BED DOMAIN-CONTAINING PROTEIN 39"/>
    <property type="match status" value="1"/>
</dbReference>
<comment type="subcellular location">
    <subcellularLocation>
        <location evidence="1">Nucleus</location>
    </subcellularLocation>
</comment>
<keyword evidence="2" id="KW-0479">Metal-binding</keyword>
<feature type="domain" description="HAT C-terminal dimerisation" evidence="7">
    <location>
        <begin position="623"/>
        <end position="695"/>
    </location>
</feature>
<evidence type="ECO:0000256" key="6">
    <source>
        <dbReference type="SAM" id="MobiDB-lite"/>
    </source>
</evidence>